<dbReference type="eggNOG" id="arCOG10214">
    <property type="taxonomic scope" value="Archaea"/>
</dbReference>
<evidence type="ECO:0000313" key="6">
    <source>
        <dbReference type="Proteomes" id="UP000000390"/>
    </source>
</evidence>
<dbReference type="Pfam" id="PF03432">
    <property type="entry name" value="Relaxase"/>
    <property type="match status" value="1"/>
</dbReference>
<dbReference type="RefSeq" id="WP_008413575.1">
    <property type="nucleotide sequence ID" value="NC_014299.1"/>
</dbReference>
<dbReference type="EMBL" id="CP002064">
    <property type="protein sequence ID" value="ADJ16818.1"/>
    <property type="molecule type" value="Genomic_DNA"/>
</dbReference>
<dbReference type="HOGENOM" id="CLU_1536614_0_0_2"/>
<feature type="domain" description="MobA/VirD2-like nuclease" evidence="2">
    <location>
        <begin position="21"/>
        <end position="138"/>
    </location>
</feature>
<geneLocation type="plasmid" evidence="3 6">
    <name>2</name>
</geneLocation>
<keyword evidence="3" id="KW-0614">Plasmid</keyword>
<evidence type="ECO:0000313" key="3">
    <source>
        <dbReference type="EMBL" id="ADJ16818.1"/>
    </source>
</evidence>
<reference evidence="5 7" key="2">
    <citation type="journal article" date="2014" name="PLoS Genet.">
        <title>Phylogenetically driven sequencing of extremely halophilic archaea reveals strategies for static and dynamic osmo-response.</title>
        <authorList>
            <person name="Becker E.A."/>
            <person name="Seitzer P.M."/>
            <person name="Tritt A."/>
            <person name="Larsen D."/>
            <person name="Krusor M."/>
            <person name="Yao A.I."/>
            <person name="Wu D."/>
            <person name="Madern D."/>
            <person name="Eisen J.A."/>
            <person name="Darling A.E."/>
            <person name="Facciotti M.T."/>
        </authorList>
    </citation>
    <scope>NUCLEOTIDE SEQUENCE [LARGE SCALE GENOMIC DNA]</scope>
    <source>
        <strain evidence="5">B3</strain>
        <strain evidence="7">DSM 18796 / CECT 7217 / JCM 14584 / KCTC 4019 / B3</strain>
    </source>
</reference>
<evidence type="ECO:0000313" key="5">
    <source>
        <dbReference type="EMBL" id="ELY41653.1"/>
    </source>
</evidence>
<organism evidence="3 6">
    <name type="scientific">Halalkalicoccus jeotgali (strain DSM 18796 / CECT 7217 / JCM 14584 / KCTC 4019 / B3)</name>
    <dbReference type="NCBI Taxonomy" id="795797"/>
    <lineage>
        <taxon>Archaea</taxon>
        <taxon>Methanobacteriati</taxon>
        <taxon>Methanobacteriota</taxon>
        <taxon>Stenosarchaea group</taxon>
        <taxon>Halobacteria</taxon>
        <taxon>Halobacteriales</taxon>
        <taxon>Halococcaceae</taxon>
        <taxon>Halalkalicoccus</taxon>
    </lineage>
</organism>
<evidence type="ECO:0000256" key="1">
    <source>
        <dbReference type="SAM" id="MobiDB-lite"/>
    </source>
</evidence>
<dbReference type="KEGG" id="hje:HacjB3_19378"/>
<dbReference type="KEGG" id="hje:HacjB3_17378"/>
<evidence type="ECO:0000313" key="4">
    <source>
        <dbReference type="EMBL" id="ADJ17212.1"/>
    </source>
</evidence>
<feature type="region of interest" description="Disordered" evidence="1">
    <location>
        <begin position="116"/>
        <end position="174"/>
    </location>
</feature>
<dbReference type="Proteomes" id="UP000000390">
    <property type="component" value="Plasmid 2"/>
</dbReference>
<dbReference type="GeneID" id="9421265"/>
<dbReference type="Proteomes" id="UP000000390">
    <property type="component" value="Plasmid 4"/>
</dbReference>
<evidence type="ECO:0000313" key="7">
    <source>
        <dbReference type="Proteomes" id="UP000011645"/>
    </source>
</evidence>
<dbReference type="Proteomes" id="UP000011645">
    <property type="component" value="Unassembled WGS sequence"/>
</dbReference>
<dbReference type="EMBL" id="AOHV01000002">
    <property type="protein sequence ID" value="ELY41653.1"/>
    <property type="molecule type" value="Genomic_DNA"/>
</dbReference>
<evidence type="ECO:0000259" key="2">
    <source>
        <dbReference type="Pfam" id="PF03432"/>
    </source>
</evidence>
<reference evidence="3 6" key="1">
    <citation type="journal article" date="2010" name="J. Bacteriol.">
        <title>Complete genome sequence of Halalkalicoccus jeotgali B3(T), an extremely halophilic archaeon.</title>
        <authorList>
            <person name="Roh S.W."/>
            <person name="Nam Y.D."/>
            <person name="Nam S.H."/>
            <person name="Choi S.H."/>
            <person name="Park H.S."/>
            <person name="Bae J.W."/>
        </authorList>
    </citation>
    <scope>NUCLEOTIDE SEQUENCE [LARGE SCALE GENOMIC DNA]</scope>
    <source>
        <strain evidence="3">B3</strain>
        <strain evidence="6">DSM 18796 / CECT 7217 / JCM 14584 / KCTC 4019 / B3</strain>
        <plasmid evidence="6">2</plasmid>
        <plasmid evidence="6">4</plasmid>
    </source>
</reference>
<gene>
    <name evidence="3" type="ordered locus">HacjB3_17378</name>
    <name evidence="4" type="ordered locus">HacjB3_19378</name>
    <name evidence="5" type="ORF">C497_00150</name>
</gene>
<dbReference type="AlphaFoldDB" id="D8JCS3"/>
<protein>
    <submittedName>
        <fullName evidence="3">Relaxase/mobilization nuclease domain-containing protein</fullName>
    </submittedName>
</protein>
<feature type="compositionally biased region" description="Basic and acidic residues" evidence="1">
    <location>
        <begin position="119"/>
        <end position="151"/>
    </location>
</feature>
<accession>D8JCS3</accession>
<dbReference type="InterPro" id="IPR005094">
    <property type="entry name" value="Endonuclease_MobA/VirD2"/>
</dbReference>
<dbReference type="OrthoDB" id="219842at2157"/>
<sequence length="174" mass="20699">MHGDDRDTIYKTNYRDDEGTEKLTNYLQHDNQKVRDRTGRAMSDREIEQFNDKAAGRRNRHIIISPRDHEDLSDRELDRATREYMSEMIEDRPTADYAYAVHDDKEHGKDVHIAMTAGDKQDLEMYPDDIRRERKQAHEAYLEYGRDRTQEQEQEQEQEQQNDRGRDLGGGRGR</sequence>
<keyword evidence="7" id="KW-1185">Reference proteome</keyword>
<geneLocation type="plasmid" evidence="4 6">
    <name>4</name>
</geneLocation>
<feature type="compositionally biased region" description="Basic and acidic residues" evidence="1">
    <location>
        <begin position="161"/>
        <end position="174"/>
    </location>
</feature>
<proteinExistence type="predicted"/>
<name>D8JCS3_HALJB</name>
<dbReference type="EMBL" id="CP002066">
    <property type="protein sequence ID" value="ADJ17212.1"/>
    <property type="molecule type" value="Genomic_DNA"/>
</dbReference>
<dbReference type="PATRIC" id="fig|795797.18.peg.3393"/>